<dbReference type="PROSITE" id="PS50102">
    <property type="entry name" value="RRM"/>
    <property type="match status" value="1"/>
</dbReference>
<evidence type="ECO:0000313" key="3">
    <source>
        <dbReference type="EMBL" id="KAA6386844.1"/>
    </source>
</evidence>
<dbReference type="InterPro" id="IPR050907">
    <property type="entry name" value="SRSF"/>
</dbReference>
<dbReference type="AlphaFoldDB" id="A0A5J4VVV8"/>
<reference evidence="3 4" key="1">
    <citation type="submission" date="2019-03" db="EMBL/GenBank/DDBJ databases">
        <title>Single cell metagenomics reveals metabolic interactions within the superorganism composed of flagellate Streblomastix strix and complex community of Bacteroidetes bacteria on its surface.</title>
        <authorList>
            <person name="Treitli S.C."/>
            <person name="Kolisko M."/>
            <person name="Husnik F."/>
            <person name="Keeling P."/>
            <person name="Hampl V."/>
        </authorList>
    </citation>
    <scope>NUCLEOTIDE SEQUENCE [LARGE SCALE GENOMIC DNA]</scope>
    <source>
        <strain evidence="3">ST1C</strain>
    </source>
</reference>
<dbReference type="SUPFAM" id="SSF54928">
    <property type="entry name" value="RNA-binding domain, RBD"/>
    <property type="match status" value="1"/>
</dbReference>
<keyword evidence="1" id="KW-0694">RNA-binding</keyword>
<accession>A0A5J4VVV8</accession>
<dbReference type="InterPro" id="IPR035979">
    <property type="entry name" value="RBD_domain_sf"/>
</dbReference>
<feature type="domain" description="RRM" evidence="2">
    <location>
        <begin position="13"/>
        <end position="93"/>
    </location>
</feature>
<dbReference type="Gene3D" id="3.30.70.330">
    <property type="match status" value="2"/>
</dbReference>
<protein>
    <recommendedName>
        <fullName evidence="2">RRM domain-containing protein</fullName>
    </recommendedName>
</protein>
<dbReference type="GO" id="GO:0003723">
    <property type="term" value="F:RNA binding"/>
    <property type="evidence" value="ECO:0007669"/>
    <property type="project" value="UniProtKB-UniRule"/>
</dbReference>
<dbReference type="CDD" id="cd00590">
    <property type="entry name" value="RRM_SF"/>
    <property type="match status" value="2"/>
</dbReference>
<dbReference type="InterPro" id="IPR012677">
    <property type="entry name" value="Nucleotide-bd_a/b_plait_sf"/>
</dbReference>
<comment type="caution">
    <text evidence="3">The sequence shown here is derived from an EMBL/GenBank/DDBJ whole genome shotgun (WGS) entry which is preliminary data.</text>
</comment>
<dbReference type="OrthoDB" id="1875751at2759"/>
<dbReference type="PANTHER" id="PTHR23147">
    <property type="entry name" value="SERINE/ARGININE RICH SPLICING FACTOR"/>
    <property type="match status" value="1"/>
</dbReference>
<dbReference type="InterPro" id="IPR000504">
    <property type="entry name" value="RRM_dom"/>
</dbReference>
<dbReference type="Pfam" id="PF00076">
    <property type="entry name" value="RRM_1"/>
    <property type="match status" value="1"/>
</dbReference>
<dbReference type="EMBL" id="SNRW01004626">
    <property type="protein sequence ID" value="KAA6386844.1"/>
    <property type="molecule type" value="Genomic_DNA"/>
</dbReference>
<organism evidence="3 4">
    <name type="scientific">Streblomastix strix</name>
    <dbReference type="NCBI Taxonomy" id="222440"/>
    <lineage>
        <taxon>Eukaryota</taxon>
        <taxon>Metamonada</taxon>
        <taxon>Preaxostyla</taxon>
        <taxon>Oxymonadida</taxon>
        <taxon>Streblomastigidae</taxon>
        <taxon>Streblomastix</taxon>
    </lineage>
</organism>
<dbReference type="SMART" id="SM00360">
    <property type="entry name" value="RRM"/>
    <property type="match status" value="2"/>
</dbReference>
<evidence type="ECO:0000256" key="1">
    <source>
        <dbReference type="PROSITE-ProRule" id="PRU00176"/>
    </source>
</evidence>
<gene>
    <name evidence="3" type="ORF">EZS28_017630</name>
</gene>
<sequence>MEHEEDEDDDERGIRFKGQLQDMNIQEITAEFAHFGPVDRCFIKQGDNGRPGRNKEFGFVYFQREEDAQNLLSRMKFVDFSNNRRVYLEKSNRNKNLAACPIPGSNIEDLYQLFRNFGRFKLRQNVEININGIKIEERGMYEEIEFPSELNYNTFYVEYMTRSEAKEAKTHLDGTSINGQRIQVVWADSEILENSLHITFPKRKANEMLQLGQFSPLREQMLETRGEKEEAGFGVGRTQTLTNREDHTSLRRSSCIRRMWEY</sequence>
<name>A0A5J4VVV8_9EUKA</name>
<evidence type="ECO:0000313" key="4">
    <source>
        <dbReference type="Proteomes" id="UP000324800"/>
    </source>
</evidence>
<proteinExistence type="predicted"/>
<evidence type="ECO:0000259" key="2">
    <source>
        <dbReference type="PROSITE" id="PS50102"/>
    </source>
</evidence>
<dbReference type="Proteomes" id="UP000324800">
    <property type="component" value="Unassembled WGS sequence"/>
</dbReference>